<feature type="compositionally biased region" description="Basic and acidic residues" evidence="1">
    <location>
        <begin position="158"/>
        <end position="167"/>
    </location>
</feature>
<feature type="compositionally biased region" description="Basic and acidic residues" evidence="1">
    <location>
        <begin position="141"/>
        <end position="151"/>
    </location>
</feature>
<reference evidence="2" key="2">
    <citation type="submission" date="2021-08" db="EMBL/GenBank/DDBJ databases">
        <authorList>
            <person name="Eriksson T."/>
        </authorList>
    </citation>
    <scope>NUCLEOTIDE SEQUENCE</scope>
    <source>
        <strain evidence="2">Stoneville</strain>
        <tissue evidence="2">Whole head</tissue>
    </source>
</reference>
<dbReference type="EMBL" id="JABDTM020017457">
    <property type="protein sequence ID" value="KAH0818524.1"/>
    <property type="molecule type" value="Genomic_DNA"/>
</dbReference>
<organism evidence="2 3">
    <name type="scientific">Tenebrio molitor</name>
    <name type="common">Yellow mealworm beetle</name>
    <dbReference type="NCBI Taxonomy" id="7067"/>
    <lineage>
        <taxon>Eukaryota</taxon>
        <taxon>Metazoa</taxon>
        <taxon>Ecdysozoa</taxon>
        <taxon>Arthropoda</taxon>
        <taxon>Hexapoda</taxon>
        <taxon>Insecta</taxon>
        <taxon>Pterygota</taxon>
        <taxon>Neoptera</taxon>
        <taxon>Endopterygota</taxon>
        <taxon>Coleoptera</taxon>
        <taxon>Polyphaga</taxon>
        <taxon>Cucujiformia</taxon>
        <taxon>Tenebrionidae</taxon>
        <taxon>Tenebrio</taxon>
    </lineage>
</organism>
<evidence type="ECO:0000313" key="3">
    <source>
        <dbReference type="Proteomes" id="UP000719412"/>
    </source>
</evidence>
<evidence type="ECO:0000313" key="2">
    <source>
        <dbReference type="EMBL" id="KAH0818524.1"/>
    </source>
</evidence>
<sequence length="201" mass="23056">MRESSRTFQNGLSNPDFRYRPRQIYERRGKYIKGYDRSECECCVQRGRLGGVFSVQQVLANPWGRTETAWKSSKRNSNRTSRRIKASFTRVIDPTRQQIILATLLGRRHPQGSHQRTGPHTGLSLAEEPECRSNSYLARKGRGEEGPRGLSEDTDGVIDQRRKKDSEDLPPAHSSRDSLWISSPRPGYLLHRRQCFARSGI</sequence>
<evidence type="ECO:0000256" key="1">
    <source>
        <dbReference type="SAM" id="MobiDB-lite"/>
    </source>
</evidence>
<dbReference type="Proteomes" id="UP000719412">
    <property type="component" value="Unassembled WGS sequence"/>
</dbReference>
<gene>
    <name evidence="2" type="ORF">GEV33_004267</name>
</gene>
<protein>
    <submittedName>
        <fullName evidence="2">Uncharacterized protein</fullName>
    </submittedName>
</protein>
<name>A0A8J6HPT7_TENMO</name>
<dbReference type="AlphaFoldDB" id="A0A8J6HPT7"/>
<feature type="region of interest" description="Disordered" evidence="1">
    <location>
        <begin position="105"/>
        <end position="183"/>
    </location>
</feature>
<comment type="caution">
    <text evidence="2">The sequence shown here is derived from an EMBL/GenBank/DDBJ whole genome shotgun (WGS) entry which is preliminary data.</text>
</comment>
<keyword evidence="3" id="KW-1185">Reference proteome</keyword>
<proteinExistence type="predicted"/>
<accession>A0A8J6HPT7</accession>
<reference evidence="2" key="1">
    <citation type="journal article" date="2020" name="J Insects Food Feed">
        <title>The yellow mealworm (Tenebrio molitor) genome: a resource for the emerging insects as food and feed industry.</title>
        <authorList>
            <person name="Eriksson T."/>
            <person name="Andere A."/>
            <person name="Kelstrup H."/>
            <person name="Emery V."/>
            <person name="Picard C."/>
        </authorList>
    </citation>
    <scope>NUCLEOTIDE SEQUENCE</scope>
    <source>
        <strain evidence="2">Stoneville</strain>
        <tissue evidence="2">Whole head</tissue>
    </source>
</reference>